<dbReference type="Gene3D" id="1.25.40.390">
    <property type="match status" value="1"/>
</dbReference>
<comment type="subcellular location">
    <subcellularLocation>
        <location evidence="1">Cell outer membrane</location>
    </subcellularLocation>
</comment>
<dbReference type="GO" id="GO:0009279">
    <property type="term" value="C:cell outer membrane"/>
    <property type="evidence" value="ECO:0007669"/>
    <property type="project" value="UniProtKB-SubCell"/>
</dbReference>
<accession>A0A3D9B816</accession>
<keyword evidence="9" id="KW-1185">Reference proteome</keyword>
<dbReference type="SUPFAM" id="SSF48452">
    <property type="entry name" value="TPR-like"/>
    <property type="match status" value="1"/>
</dbReference>
<feature type="domain" description="RagB/SusD" evidence="6">
    <location>
        <begin position="316"/>
        <end position="489"/>
    </location>
</feature>
<dbReference type="OrthoDB" id="5694214at2"/>
<evidence type="ECO:0000256" key="3">
    <source>
        <dbReference type="ARBA" id="ARBA00022729"/>
    </source>
</evidence>
<evidence type="ECO:0000256" key="2">
    <source>
        <dbReference type="ARBA" id="ARBA00006275"/>
    </source>
</evidence>
<dbReference type="Proteomes" id="UP000256257">
    <property type="component" value="Unassembled WGS sequence"/>
</dbReference>
<organism evidence="8 9">
    <name type="scientific">Chryseobacterium pennipullorum</name>
    <dbReference type="NCBI Taxonomy" id="2258963"/>
    <lineage>
        <taxon>Bacteria</taxon>
        <taxon>Pseudomonadati</taxon>
        <taxon>Bacteroidota</taxon>
        <taxon>Flavobacteriia</taxon>
        <taxon>Flavobacteriales</taxon>
        <taxon>Weeksellaceae</taxon>
        <taxon>Chryseobacterium group</taxon>
        <taxon>Chryseobacterium</taxon>
    </lineage>
</organism>
<keyword evidence="5" id="KW-0998">Cell outer membrane</keyword>
<comment type="caution">
    <text evidence="8">The sequence shown here is derived from an EMBL/GenBank/DDBJ whole genome shotgun (WGS) entry which is preliminary data.</text>
</comment>
<dbReference type="PROSITE" id="PS51257">
    <property type="entry name" value="PROKAR_LIPOPROTEIN"/>
    <property type="match status" value="1"/>
</dbReference>
<evidence type="ECO:0000256" key="4">
    <source>
        <dbReference type="ARBA" id="ARBA00023136"/>
    </source>
</evidence>
<dbReference type="RefSeq" id="WP_115926536.1">
    <property type="nucleotide sequence ID" value="NZ_QNVV01000002.1"/>
</dbReference>
<evidence type="ECO:0000256" key="1">
    <source>
        <dbReference type="ARBA" id="ARBA00004442"/>
    </source>
</evidence>
<dbReference type="InterPro" id="IPR011990">
    <property type="entry name" value="TPR-like_helical_dom_sf"/>
</dbReference>
<feature type="domain" description="SusD-like N-terminal" evidence="7">
    <location>
        <begin position="69"/>
        <end position="236"/>
    </location>
</feature>
<proteinExistence type="inferred from homology"/>
<evidence type="ECO:0000259" key="6">
    <source>
        <dbReference type="Pfam" id="PF07980"/>
    </source>
</evidence>
<dbReference type="EMBL" id="QNVV01000002">
    <property type="protein sequence ID" value="REC49468.1"/>
    <property type="molecule type" value="Genomic_DNA"/>
</dbReference>
<evidence type="ECO:0000313" key="9">
    <source>
        <dbReference type="Proteomes" id="UP000256257"/>
    </source>
</evidence>
<evidence type="ECO:0000259" key="7">
    <source>
        <dbReference type="Pfam" id="PF14322"/>
    </source>
</evidence>
<dbReference type="AlphaFoldDB" id="A0A3D9B816"/>
<gene>
    <name evidence="8" type="ORF">DRF67_03030</name>
</gene>
<evidence type="ECO:0000256" key="5">
    <source>
        <dbReference type="ARBA" id="ARBA00023237"/>
    </source>
</evidence>
<name>A0A3D9B816_9FLAO</name>
<dbReference type="InterPro" id="IPR012944">
    <property type="entry name" value="SusD_RagB_dom"/>
</dbReference>
<sequence>MKKNIIKISLAALTIFVTLTSCERNLDQISSINEDQDQSMTRAESFRQAMDGAYTAFKGSGYYNGDSGSQLIMGDLTTDNLIRTASGRNTNFAASNFEFSSDNSQTTGLYSAAYMAISRTNFVLKYLGNGVLSGTEKTNMEAEARGLRAIAHFDLVRAYSQIPTQSPNAKNTIGIYYSETYAPLNNTASRNLTVDQVYDKIIADLLFAADNITQNDADKGRLSKASIYGLLSRVNLYKGDYANTIKYGELALGIAPSITVMDNFTRIWKENEGLSRITDGVLFQLSNAPAESNNTVGAAYNQAVPSLRSEFVVDYDLYTAYGADDIRKSAYFTTGIYSKEKYNHVTKYAGNGGPSNVVPIKYLRAAEVLLNVAEAYYRSGTNPAQALALLNKLRAERYSSFTPGTESGQDLLDAILKERRLELAFENDRWYTLKRLALPVQRSGKGDLFDGTGTPAVAQVLKVGSAKWQWPIPITAIQANPNILQNDEY</sequence>
<keyword evidence="3" id="KW-0732">Signal</keyword>
<keyword evidence="4" id="KW-0472">Membrane</keyword>
<dbReference type="Pfam" id="PF14322">
    <property type="entry name" value="SusD-like_3"/>
    <property type="match status" value="1"/>
</dbReference>
<evidence type="ECO:0000313" key="8">
    <source>
        <dbReference type="EMBL" id="REC49468.1"/>
    </source>
</evidence>
<dbReference type="Pfam" id="PF07980">
    <property type="entry name" value="SusD_RagB"/>
    <property type="match status" value="1"/>
</dbReference>
<comment type="similarity">
    <text evidence="2">Belongs to the SusD family.</text>
</comment>
<reference evidence="8 9" key="1">
    <citation type="submission" date="2018-06" db="EMBL/GenBank/DDBJ databases">
        <title>Novel Chryseobacterium species.</title>
        <authorList>
            <person name="Newman J."/>
            <person name="Hugo C."/>
            <person name="Oosthuizen L."/>
            <person name="Charimba G."/>
        </authorList>
    </citation>
    <scope>NUCLEOTIDE SEQUENCE [LARGE SCALE GENOMIC DNA]</scope>
    <source>
        <strain evidence="8 9">7_F195</strain>
    </source>
</reference>
<dbReference type="InterPro" id="IPR033985">
    <property type="entry name" value="SusD-like_N"/>
</dbReference>
<protein>
    <submittedName>
        <fullName evidence="8">RagB/SusD family nutrient uptake outer membrane protein</fullName>
    </submittedName>
</protein>